<dbReference type="Proteomes" id="UP001139488">
    <property type="component" value="Unassembled WGS sequence"/>
</dbReference>
<reference evidence="1" key="1">
    <citation type="submission" date="2021-11" db="EMBL/GenBank/DDBJ databases">
        <title>Vibrio ZSDE26 sp. nov. and Vibrio ZSDZ34 sp. nov., isolated from coastal seawater in Qingdao.</title>
        <authorList>
            <person name="Zhang P."/>
        </authorList>
    </citation>
    <scope>NUCLEOTIDE SEQUENCE</scope>
    <source>
        <strain evidence="1">ZSDZ34</strain>
    </source>
</reference>
<evidence type="ECO:0000313" key="2">
    <source>
        <dbReference type="Proteomes" id="UP001139488"/>
    </source>
</evidence>
<dbReference type="EMBL" id="JAJNNZ010000003">
    <property type="protein sequence ID" value="MCJ2376359.1"/>
    <property type="molecule type" value="Genomic_DNA"/>
</dbReference>
<sequence length="66" mass="7630">MNEMTTPFDFDLSKRVNQTKTEEVSSEESLRQHVVKAAQVKGYNTQDINPVWFSLSQASEIKKRIL</sequence>
<comment type="caution">
    <text evidence="1">The sequence shown here is derived from an EMBL/GenBank/DDBJ whole genome shotgun (WGS) entry which is preliminary data.</text>
</comment>
<dbReference type="AlphaFoldDB" id="A0A9X2AUY0"/>
<name>A0A9X2AUY0_9VIBR</name>
<dbReference type="RefSeq" id="WP_244355797.1">
    <property type="nucleotide sequence ID" value="NZ_JAJNNZ010000003.1"/>
</dbReference>
<gene>
    <name evidence="1" type="ORF">LNL84_05870</name>
</gene>
<protein>
    <submittedName>
        <fullName evidence="1">Uncharacterized protein</fullName>
    </submittedName>
</protein>
<proteinExistence type="predicted"/>
<accession>A0A9X2AUY0</accession>
<evidence type="ECO:0000313" key="1">
    <source>
        <dbReference type="EMBL" id="MCJ2376359.1"/>
    </source>
</evidence>
<keyword evidence="2" id="KW-1185">Reference proteome</keyword>
<organism evidence="1 2">
    <name type="scientific">Vibrio gelatinilyticus</name>
    <dbReference type="NCBI Taxonomy" id="2893468"/>
    <lineage>
        <taxon>Bacteria</taxon>
        <taxon>Pseudomonadati</taxon>
        <taxon>Pseudomonadota</taxon>
        <taxon>Gammaproteobacteria</taxon>
        <taxon>Vibrionales</taxon>
        <taxon>Vibrionaceae</taxon>
        <taxon>Vibrio</taxon>
    </lineage>
</organism>